<sequence length="71" mass="8133">MNSLQQAHCDAYTKSSDVHKHHNITGEASLMTSLLIDRPSWQYWKTRPHTVALHVVMVTGRVHTLRIPCRA</sequence>
<reference evidence="1" key="2">
    <citation type="submission" date="2023-04" db="EMBL/GenBank/DDBJ databases">
        <authorList>
            <person name="Bu L."/>
            <person name="Lu L."/>
            <person name="Laidemitt M.R."/>
            <person name="Zhang S.M."/>
            <person name="Mutuku M."/>
            <person name="Mkoji G."/>
            <person name="Steinauer M."/>
            <person name="Loker E.S."/>
        </authorList>
    </citation>
    <scope>NUCLEOTIDE SEQUENCE</scope>
    <source>
        <strain evidence="1">KasaAsao</strain>
        <tissue evidence="1">Whole Snail</tissue>
    </source>
</reference>
<gene>
    <name evidence="1" type="ORF">Bpfe_018893</name>
</gene>
<accession>A0AAD8F5S3</accession>
<dbReference type="EMBL" id="JASAOG010000101">
    <property type="protein sequence ID" value="KAK0051678.1"/>
    <property type="molecule type" value="Genomic_DNA"/>
</dbReference>
<evidence type="ECO:0000313" key="2">
    <source>
        <dbReference type="Proteomes" id="UP001233172"/>
    </source>
</evidence>
<keyword evidence="2" id="KW-1185">Reference proteome</keyword>
<organism evidence="1 2">
    <name type="scientific">Biomphalaria pfeifferi</name>
    <name type="common">Bloodfluke planorb</name>
    <name type="synonym">Freshwater snail</name>
    <dbReference type="NCBI Taxonomy" id="112525"/>
    <lineage>
        <taxon>Eukaryota</taxon>
        <taxon>Metazoa</taxon>
        <taxon>Spiralia</taxon>
        <taxon>Lophotrochozoa</taxon>
        <taxon>Mollusca</taxon>
        <taxon>Gastropoda</taxon>
        <taxon>Heterobranchia</taxon>
        <taxon>Euthyneura</taxon>
        <taxon>Panpulmonata</taxon>
        <taxon>Hygrophila</taxon>
        <taxon>Lymnaeoidea</taxon>
        <taxon>Planorbidae</taxon>
        <taxon>Biomphalaria</taxon>
    </lineage>
</organism>
<comment type="caution">
    <text evidence="1">The sequence shown here is derived from an EMBL/GenBank/DDBJ whole genome shotgun (WGS) entry which is preliminary data.</text>
</comment>
<evidence type="ECO:0000313" key="1">
    <source>
        <dbReference type="EMBL" id="KAK0051678.1"/>
    </source>
</evidence>
<name>A0AAD8F5S3_BIOPF</name>
<proteinExistence type="predicted"/>
<dbReference type="AlphaFoldDB" id="A0AAD8F5S3"/>
<dbReference type="Proteomes" id="UP001233172">
    <property type="component" value="Unassembled WGS sequence"/>
</dbReference>
<protein>
    <submittedName>
        <fullName evidence="1">Uncharacterized protein</fullName>
    </submittedName>
</protein>
<reference evidence="1" key="1">
    <citation type="journal article" date="2023" name="PLoS Negl. Trop. Dis.">
        <title>A genome sequence for Biomphalaria pfeifferi, the major vector snail for the human-infecting parasite Schistosoma mansoni.</title>
        <authorList>
            <person name="Bu L."/>
            <person name="Lu L."/>
            <person name="Laidemitt M.R."/>
            <person name="Zhang S.M."/>
            <person name="Mutuku M."/>
            <person name="Mkoji G."/>
            <person name="Steinauer M."/>
            <person name="Loker E.S."/>
        </authorList>
    </citation>
    <scope>NUCLEOTIDE SEQUENCE</scope>
    <source>
        <strain evidence="1">KasaAsao</strain>
    </source>
</reference>